<dbReference type="Proteomes" id="UP001151760">
    <property type="component" value="Unassembled WGS sequence"/>
</dbReference>
<evidence type="ECO:0000313" key="2">
    <source>
        <dbReference type="Proteomes" id="UP001151760"/>
    </source>
</evidence>
<evidence type="ECO:0000313" key="1">
    <source>
        <dbReference type="EMBL" id="GJS70878.1"/>
    </source>
</evidence>
<protein>
    <submittedName>
        <fullName evidence="1">Uncharacterized protein</fullName>
    </submittedName>
</protein>
<sequence length="159" mass="18253">MASDDVLWHLRHRNQLVMSLLGRFMLLQGRNSRMAKLQASLMGLLVKACGRISIGCSKLSKKLKPHKADSTNPILMKKRRLYTILDPRGFIYENKDKKNRLMRIDVELHKFSDEHAEYDESNTYVLERFNTTAGNPVKKILLKLNLSDHRLFKDGGGGS</sequence>
<keyword evidence="2" id="KW-1185">Reference proteome</keyword>
<gene>
    <name evidence="1" type="ORF">Tco_0703719</name>
</gene>
<dbReference type="EMBL" id="BQNB010009964">
    <property type="protein sequence ID" value="GJS70878.1"/>
    <property type="molecule type" value="Genomic_DNA"/>
</dbReference>
<reference evidence="1" key="1">
    <citation type="journal article" date="2022" name="Int. J. Mol. Sci.">
        <title>Draft Genome of Tanacetum Coccineum: Genomic Comparison of Closely Related Tanacetum-Family Plants.</title>
        <authorList>
            <person name="Yamashiro T."/>
            <person name="Shiraishi A."/>
            <person name="Nakayama K."/>
            <person name="Satake H."/>
        </authorList>
    </citation>
    <scope>NUCLEOTIDE SEQUENCE</scope>
</reference>
<accession>A0ABQ4Y1K7</accession>
<comment type="caution">
    <text evidence="1">The sequence shown here is derived from an EMBL/GenBank/DDBJ whole genome shotgun (WGS) entry which is preliminary data.</text>
</comment>
<proteinExistence type="predicted"/>
<name>A0ABQ4Y1K7_9ASTR</name>
<reference evidence="1" key="2">
    <citation type="submission" date="2022-01" db="EMBL/GenBank/DDBJ databases">
        <authorList>
            <person name="Yamashiro T."/>
            <person name="Shiraishi A."/>
            <person name="Satake H."/>
            <person name="Nakayama K."/>
        </authorList>
    </citation>
    <scope>NUCLEOTIDE SEQUENCE</scope>
</reference>
<organism evidence="1 2">
    <name type="scientific">Tanacetum coccineum</name>
    <dbReference type="NCBI Taxonomy" id="301880"/>
    <lineage>
        <taxon>Eukaryota</taxon>
        <taxon>Viridiplantae</taxon>
        <taxon>Streptophyta</taxon>
        <taxon>Embryophyta</taxon>
        <taxon>Tracheophyta</taxon>
        <taxon>Spermatophyta</taxon>
        <taxon>Magnoliopsida</taxon>
        <taxon>eudicotyledons</taxon>
        <taxon>Gunneridae</taxon>
        <taxon>Pentapetalae</taxon>
        <taxon>asterids</taxon>
        <taxon>campanulids</taxon>
        <taxon>Asterales</taxon>
        <taxon>Asteraceae</taxon>
        <taxon>Asteroideae</taxon>
        <taxon>Anthemideae</taxon>
        <taxon>Anthemidinae</taxon>
        <taxon>Tanacetum</taxon>
    </lineage>
</organism>